<dbReference type="CDD" id="cd15465">
    <property type="entry name" value="bS6_mito"/>
    <property type="match status" value="1"/>
</dbReference>
<evidence type="ECO:0000256" key="2">
    <source>
        <dbReference type="SAM" id="MobiDB-lite"/>
    </source>
</evidence>
<dbReference type="eggNOG" id="KOG4708">
    <property type="taxonomic scope" value="Eukaryota"/>
</dbReference>
<dbReference type="Proteomes" id="UP000008141">
    <property type="component" value="Unassembled WGS sequence"/>
</dbReference>
<dbReference type="PANTHER" id="PTHR21011">
    <property type="entry name" value="MITOCHONDRIAL 28S RIBOSOMAL PROTEIN S6"/>
    <property type="match status" value="1"/>
</dbReference>
<evidence type="ECO:0000256" key="1">
    <source>
        <dbReference type="ARBA" id="ARBA00009512"/>
    </source>
</evidence>
<dbReference type="HAMAP" id="MF_00360">
    <property type="entry name" value="Ribosomal_bS6"/>
    <property type="match status" value="1"/>
</dbReference>
<dbReference type="GO" id="GO:0005840">
    <property type="term" value="C:ribosome"/>
    <property type="evidence" value="ECO:0007669"/>
    <property type="project" value="InterPro"/>
</dbReference>
<dbReference type="STRING" id="554065.E1ZC20"/>
<dbReference type="PANTHER" id="PTHR21011:SF1">
    <property type="entry name" value="SMALL RIBOSOMAL SUBUNIT PROTEIN BS6M"/>
    <property type="match status" value="1"/>
</dbReference>
<dbReference type="GO" id="GO:0005737">
    <property type="term" value="C:cytoplasm"/>
    <property type="evidence" value="ECO:0007669"/>
    <property type="project" value="UniProtKB-ARBA"/>
</dbReference>
<protein>
    <recommendedName>
        <fullName evidence="5">Ribosomal protein S6</fullName>
    </recommendedName>
</protein>
<dbReference type="GeneID" id="17356331"/>
<name>E1ZC20_CHLVA</name>
<evidence type="ECO:0008006" key="5">
    <source>
        <dbReference type="Google" id="ProtNLM"/>
    </source>
</evidence>
<sequence length="143" mass="16286">MPLYELFALAKPQLGKKAIASIMKAVASKVMEQGGVVTDIRSYGERKLAYDIRQPGVRHKEAAMWQINFAANPATLPELDHTLRVDERMLRWLVLKRQPYRRLPTPYRVARIAEDVAVPLAKQQGPRSNSRSDDDAIFQTQQD</sequence>
<comment type="similarity">
    <text evidence="1">Belongs to the bacterial ribosomal protein bS6 family.</text>
</comment>
<dbReference type="FunCoup" id="E1ZC20">
    <property type="interactions" value="265"/>
</dbReference>
<dbReference type="NCBIfam" id="TIGR00166">
    <property type="entry name" value="S6"/>
    <property type="match status" value="1"/>
</dbReference>
<reference evidence="3 4" key="1">
    <citation type="journal article" date="2010" name="Plant Cell">
        <title>The Chlorella variabilis NC64A genome reveals adaptation to photosymbiosis, coevolution with viruses, and cryptic sex.</title>
        <authorList>
            <person name="Blanc G."/>
            <person name="Duncan G."/>
            <person name="Agarkova I."/>
            <person name="Borodovsky M."/>
            <person name="Gurnon J."/>
            <person name="Kuo A."/>
            <person name="Lindquist E."/>
            <person name="Lucas S."/>
            <person name="Pangilinan J."/>
            <person name="Polle J."/>
            <person name="Salamov A."/>
            <person name="Terry A."/>
            <person name="Yamada T."/>
            <person name="Dunigan D.D."/>
            <person name="Grigoriev I.V."/>
            <person name="Claverie J.M."/>
            <person name="Van Etten J.L."/>
        </authorList>
    </citation>
    <scope>NUCLEOTIDE SEQUENCE [LARGE SCALE GENOMIC DNA]</scope>
    <source>
        <strain evidence="3 4">NC64A</strain>
    </source>
</reference>
<evidence type="ECO:0000313" key="3">
    <source>
        <dbReference type="EMBL" id="EFN56735.1"/>
    </source>
</evidence>
<dbReference type="InterPro" id="IPR035980">
    <property type="entry name" value="Ribosomal_bS6_sf"/>
</dbReference>
<dbReference type="OMA" id="IGASEME"/>
<dbReference type="KEGG" id="cvr:CHLNCDRAFT_144161"/>
<dbReference type="EMBL" id="GL433841">
    <property type="protein sequence ID" value="EFN56735.1"/>
    <property type="molecule type" value="Genomic_DNA"/>
</dbReference>
<dbReference type="InterPro" id="IPR014717">
    <property type="entry name" value="Transl_elong_EF1B/ribsomal_bS6"/>
</dbReference>
<dbReference type="InterPro" id="IPR000529">
    <property type="entry name" value="Ribosomal_bS6"/>
</dbReference>
<gene>
    <name evidence="3" type="ORF">CHLNCDRAFT_144161</name>
</gene>
<dbReference type="OrthoDB" id="10259681at2759"/>
<dbReference type="SUPFAM" id="SSF54995">
    <property type="entry name" value="Ribosomal protein S6"/>
    <property type="match status" value="1"/>
</dbReference>
<dbReference type="GO" id="GO:0003735">
    <property type="term" value="F:structural constituent of ribosome"/>
    <property type="evidence" value="ECO:0007669"/>
    <property type="project" value="InterPro"/>
</dbReference>
<accession>E1ZC20</accession>
<keyword evidence="4" id="KW-1185">Reference proteome</keyword>
<dbReference type="InterPro" id="IPR020814">
    <property type="entry name" value="Ribosomal_S6_plastid/chlpt"/>
</dbReference>
<dbReference type="Pfam" id="PF01250">
    <property type="entry name" value="Ribosomal_S6"/>
    <property type="match status" value="1"/>
</dbReference>
<dbReference type="InParanoid" id="E1ZC20"/>
<dbReference type="RefSeq" id="XP_005848837.1">
    <property type="nucleotide sequence ID" value="XM_005848775.1"/>
</dbReference>
<dbReference type="GO" id="GO:0006412">
    <property type="term" value="P:translation"/>
    <property type="evidence" value="ECO:0007669"/>
    <property type="project" value="InterPro"/>
</dbReference>
<feature type="region of interest" description="Disordered" evidence="2">
    <location>
        <begin position="120"/>
        <end position="143"/>
    </location>
</feature>
<dbReference type="AlphaFoldDB" id="E1ZC20"/>
<proteinExistence type="inferred from homology"/>
<dbReference type="GO" id="GO:0070181">
    <property type="term" value="F:small ribosomal subunit rRNA binding"/>
    <property type="evidence" value="ECO:0007669"/>
    <property type="project" value="TreeGrafter"/>
</dbReference>
<dbReference type="Gene3D" id="3.30.70.60">
    <property type="match status" value="1"/>
</dbReference>
<evidence type="ECO:0000313" key="4">
    <source>
        <dbReference type="Proteomes" id="UP000008141"/>
    </source>
</evidence>
<organism evidence="4">
    <name type="scientific">Chlorella variabilis</name>
    <name type="common">Green alga</name>
    <dbReference type="NCBI Taxonomy" id="554065"/>
    <lineage>
        <taxon>Eukaryota</taxon>
        <taxon>Viridiplantae</taxon>
        <taxon>Chlorophyta</taxon>
        <taxon>core chlorophytes</taxon>
        <taxon>Trebouxiophyceae</taxon>
        <taxon>Chlorellales</taxon>
        <taxon>Chlorellaceae</taxon>
        <taxon>Chlorella clade</taxon>
        <taxon>Chlorella</taxon>
    </lineage>
</organism>